<dbReference type="GO" id="GO:0003724">
    <property type="term" value="F:RNA helicase activity"/>
    <property type="evidence" value="ECO:0007669"/>
    <property type="project" value="InterPro"/>
</dbReference>
<comment type="similarity">
    <text evidence="5">Belongs to the DEAD box helicase family.</text>
</comment>
<sequence length="453" mass="53271">MEFNNFGFKKFLYDAIENIGFKKPTSIQEKVIPLIKRRRSVIAQSHTGTGKTHSFLLPIINNIDNDLKRVQCLIITPTRELARQIYQNTRELLKFNDSINCSLFVGGDEYEKQSLSLANKQPQIVIGTPSRLKKLYEENFLQLTTSDYVIIDECDMIFELGFIDEVDFLISKMKKECNISLFSATLSNELKPFLKKYLKNSIYINNLEDRITNKNIEHILIWTKNKENKEVLRNLTTNIKPYVCIIFVNKKEEIKHVVSWFKEFKVENFTELHGGLDPRQRVNIQKRIKNMEFKWIIASDVAARGIDIDGVSHVISINLPNDLSYYIHRSGRTGRNNYEGLSYVLHNSDNQEKIEKLKSKSIEFINYKFVDGNLVKVEDKVKKPIKENSKLTSETNKIINKYKFKKIKPGYKKKRKMEIETVKKQLKRKHIKESIERIKKAKYKKRRDELFND</sequence>
<dbReference type="PROSITE" id="PS51195">
    <property type="entry name" value="Q_MOTIF"/>
    <property type="match status" value="1"/>
</dbReference>
<keyword evidence="3 10" id="KW-0347">Helicase</keyword>
<organism evidence="10 11">
    <name type="scientific">Spiroplasma turonicum</name>
    <dbReference type="NCBI Taxonomy" id="216946"/>
    <lineage>
        <taxon>Bacteria</taxon>
        <taxon>Bacillati</taxon>
        <taxon>Mycoplasmatota</taxon>
        <taxon>Mollicutes</taxon>
        <taxon>Entomoplasmatales</taxon>
        <taxon>Spiroplasmataceae</taxon>
        <taxon>Spiroplasma</taxon>
    </lineage>
</organism>
<name>A0A0K1P5Z1_9MOLU</name>
<dbReference type="PROSITE" id="PS51192">
    <property type="entry name" value="HELICASE_ATP_BIND_1"/>
    <property type="match status" value="1"/>
</dbReference>
<dbReference type="InterPro" id="IPR014014">
    <property type="entry name" value="RNA_helicase_DEAD_Q_motif"/>
</dbReference>
<keyword evidence="11" id="KW-1185">Reference proteome</keyword>
<dbReference type="PANTHER" id="PTHR47959:SF13">
    <property type="entry name" value="ATP-DEPENDENT RNA HELICASE RHLE"/>
    <property type="match status" value="1"/>
</dbReference>
<dbReference type="Pfam" id="PF00270">
    <property type="entry name" value="DEAD"/>
    <property type="match status" value="1"/>
</dbReference>
<dbReference type="Proteomes" id="UP000067243">
    <property type="component" value="Chromosome"/>
</dbReference>
<evidence type="ECO:0000259" key="7">
    <source>
        <dbReference type="PROSITE" id="PS51192"/>
    </source>
</evidence>
<evidence type="ECO:0000256" key="4">
    <source>
        <dbReference type="ARBA" id="ARBA00022840"/>
    </source>
</evidence>
<evidence type="ECO:0000313" key="11">
    <source>
        <dbReference type="Proteomes" id="UP000067243"/>
    </source>
</evidence>
<dbReference type="KEGG" id="stur:STURON_00348"/>
<evidence type="ECO:0000256" key="6">
    <source>
        <dbReference type="PROSITE-ProRule" id="PRU00552"/>
    </source>
</evidence>
<gene>
    <name evidence="10" type="ORF">STURON_00348</name>
</gene>
<dbReference type="InterPro" id="IPR027417">
    <property type="entry name" value="P-loop_NTPase"/>
</dbReference>
<dbReference type="PROSITE" id="PS51194">
    <property type="entry name" value="HELICASE_CTER"/>
    <property type="match status" value="1"/>
</dbReference>
<evidence type="ECO:0000256" key="5">
    <source>
        <dbReference type="ARBA" id="ARBA00038437"/>
    </source>
</evidence>
<dbReference type="InterPro" id="IPR044742">
    <property type="entry name" value="DEAD/DEAH_RhlB"/>
</dbReference>
<evidence type="ECO:0000256" key="3">
    <source>
        <dbReference type="ARBA" id="ARBA00022806"/>
    </source>
</evidence>
<evidence type="ECO:0000259" key="9">
    <source>
        <dbReference type="PROSITE" id="PS51195"/>
    </source>
</evidence>
<protein>
    <submittedName>
        <fullName evidence="10">ATP-dependent RNA helicase</fullName>
    </submittedName>
</protein>
<proteinExistence type="inferred from homology"/>
<feature type="short sequence motif" description="Q motif" evidence="6">
    <location>
        <begin position="1"/>
        <end position="29"/>
    </location>
</feature>
<dbReference type="SMART" id="SM00490">
    <property type="entry name" value="HELICc"/>
    <property type="match status" value="1"/>
</dbReference>
<keyword evidence="4" id="KW-0067">ATP-binding</keyword>
<dbReference type="InterPro" id="IPR001650">
    <property type="entry name" value="Helicase_C-like"/>
</dbReference>
<dbReference type="InterPro" id="IPR011545">
    <property type="entry name" value="DEAD/DEAH_box_helicase_dom"/>
</dbReference>
<keyword evidence="1" id="KW-0547">Nucleotide-binding</keyword>
<dbReference type="Gene3D" id="3.40.50.300">
    <property type="entry name" value="P-loop containing nucleotide triphosphate hydrolases"/>
    <property type="match status" value="2"/>
</dbReference>
<feature type="domain" description="Helicase ATP-binding" evidence="7">
    <location>
        <begin position="32"/>
        <end position="204"/>
    </location>
</feature>
<dbReference type="STRING" id="216946.STURO_v1c03480"/>
<dbReference type="InterPro" id="IPR014001">
    <property type="entry name" value="Helicase_ATP-bd"/>
</dbReference>
<dbReference type="InterPro" id="IPR050079">
    <property type="entry name" value="DEAD_box_RNA_helicase"/>
</dbReference>
<reference evidence="10 11" key="1">
    <citation type="journal article" date="2015" name="Genome Announc.">
        <title>Complete Genome Sequence of Spiroplasma turonicum Strain Tab4cT, a Parasite of a Horse Fly, Haematopota sp. (Diptera: Tabanidae).</title>
        <authorList>
            <person name="Davis R.E."/>
            <person name="Shao J."/>
            <person name="Zhao Y."/>
            <person name="Gasparich G.E."/>
            <person name="Gaynor B.J."/>
            <person name="Donofrio N."/>
        </authorList>
    </citation>
    <scope>NUCLEOTIDE SEQUENCE [LARGE SCALE GENOMIC DNA]</scope>
    <source>
        <strain evidence="10 11">Tab4c</strain>
    </source>
</reference>
<evidence type="ECO:0000256" key="2">
    <source>
        <dbReference type="ARBA" id="ARBA00022801"/>
    </source>
</evidence>
<dbReference type="Pfam" id="PF00271">
    <property type="entry name" value="Helicase_C"/>
    <property type="match status" value="1"/>
</dbReference>
<evidence type="ECO:0000313" key="10">
    <source>
        <dbReference type="EMBL" id="AKU79594.1"/>
    </source>
</evidence>
<dbReference type="PATRIC" id="fig|216946.3.peg.348"/>
<feature type="domain" description="Helicase C-terminal" evidence="8">
    <location>
        <begin position="215"/>
        <end position="373"/>
    </location>
</feature>
<dbReference type="AlphaFoldDB" id="A0A0K1P5Z1"/>
<dbReference type="SMART" id="SM00487">
    <property type="entry name" value="DEXDc"/>
    <property type="match status" value="1"/>
</dbReference>
<evidence type="ECO:0000259" key="8">
    <source>
        <dbReference type="PROSITE" id="PS51194"/>
    </source>
</evidence>
<evidence type="ECO:0000256" key="1">
    <source>
        <dbReference type="ARBA" id="ARBA00022741"/>
    </source>
</evidence>
<dbReference type="EMBL" id="CP012328">
    <property type="protein sequence ID" value="AKU79594.1"/>
    <property type="molecule type" value="Genomic_DNA"/>
</dbReference>
<dbReference type="SUPFAM" id="SSF52540">
    <property type="entry name" value="P-loop containing nucleoside triphosphate hydrolases"/>
    <property type="match status" value="2"/>
</dbReference>
<dbReference type="GO" id="GO:0003676">
    <property type="term" value="F:nucleic acid binding"/>
    <property type="evidence" value="ECO:0007669"/>
    <property type="project" value="InterPro"/>
</dbReference>
<dbReference type="GO" id="GO:0005829">
    <property type="term" value="C:cytosol"/>
    <property type="evidence" value="ECO:0007669"/>
    <property type="project" value="TreeGrafter"/>
</dbReference>
<dbReference type="PANTHER" id="PTHR47959">
    <property type="entry name" value="ATP-DEPENDENT RNA HELICASE RHLE-RELATED"/>
    <property type="match status" value="1"/>
</dbReference>
<dbReference type="CDD" id="cd18787">
    <property type="entry name" value="SF2_C_DEAD"/>
    <property type="match status" value="1"/>
</dbReference>
<dbReference type="GO" id="GO:0005524">
    <property type="term" value="F:ATP binding"/>
    <property type="evidence" value="ECO:0007669"/>
    <property type="project" value="UniProtKB-KW"/>
</dbReference>
<feature type="domain" description="DEAD-box RNA helicase Q" evidence="9">
    <location>
        <begin position="1"/>
        <end position="29"/>
    </location>
</feature>
<dbReference type="GO" id="GO:0016787">
    <property type="term" value="F:hydrolase activity"/>
    <property type="evidence" value="ECO:0007669"/>
    <property type="project" value="UniProtKB-KW"/>
</dbReference>
<keyword evidence="2" id="KW-0378">Hydrolase</keyword>
<accession>A0A0K1P5Z1</accession>
<dbReference type="RefSeq" id="WP_075048192.1">
    <property type="nucleotide sequence ID" value="NZ_CP012328.1"/>
</dbReference>
<dbReference type="OrthoDB" id="9805696at2"/>
<dbReference type="CDD" id="cd00268">
    <property type="entry name" value="DEADc"/>
    <property type="match status" value="1"/>
</dbReference>